<evidence type="ECO:0000256" key="1">
    <source>
        <dbReference type="ARBA" id="ARBA00004651"/>
    </source>
</evidence>
<accession>A0A0R1S5A3</accession>
<dbReference type="RefSeq" id="WP_027824825.1">
    <property type="nucleotide sequence ID" value="NZ_AUEI01000004.1"/>
</dbReference>
<dbReference type="GO" id="GO:0022857">
    <property type="term" value="F:transmembrane transporter activity"/>
    <property type="evidence" value="ECO:0007669"/>
    <property type="project" value="InterPro"/>
</dbReference>
<feature type="transmembrane region" description="Helical" evidence="7">
    <location>
        <begin position="162"/>
        <end position="186"/>
    </location>
</feature>
<keyword evidence="4 7" id="KW-0812">Transmembrane</keyword>
<dbReference type="GO" id="GO:0005886">
    <property type="term" value="C:plasma membrane"/>
    <property type="evidence" value="ECO:0007669"/>
    <property type="project" value="UniProtKB-SubCell"/>
</dbReference>
<evidence type="ECO:0000256" key="7">
    <source>
        <dbReference type="SAM" id="Phobius"/>
    </source>
</evidence>
<keyword evidence="2" id="KW-0813">Transport</keyword>
<evidence type="ECO:0000256" key="5">
    <source>
        <dbReference type="ARBA" id="ARBA00022989"/>
    </source>
</evidence>
<dbReference type="Proteomes" id="UP000051931">
    <property type="component" value="Unassembled WGS sequence"/>
</dbReference>
<evidence type="ECO:0000256" key="2">
    <source>
        <dbReference type="ARBA" id="ARBA00022448"/>
    </source>
</evidence>
<dbReference type="InterPro" id="IPR050367">
    <property type="entry name" value="APC_superfamily"/>
</dbReference>
<dbReference type="PANTHER" id="PTHR42770">
    <property type="entry name" value="AMINO ACID TRANSPORTER-RELATED"/>
    <property type="match status" value="1"/>
</dbReference>
<feature type="transmembrane region" description="Helical" evidence="7">
    <location>
        <begin position="12"/>
        <end position="33"/>
    </location>
</feature>
<evidence type="ECO:0000256" key="6">
    <source>
        <dbReference type="ARBA" id="ARBA00023136"/>
    </source>
</evidence>
<evidence type="ECO:0000256" key="4">
    <source>
        <dbReference type="ARBA" id="ARBA00022692"/>
    </source>
</evidence>
<organism evidence="8 9">
    <name type="scientific">Lactobacillus psittaci DSM 15354</name>
    <dbReference type="NCBI Taxonomy" id="1122152"/>
    <lineage>
        <taxon>Bacteria</taxon>
        <taxon>Bacillati</taxon>
        <taxon>Bacillota</taxon>
        <taxon>Bacilli</taxon>
        <taxon>Lactobacillales</taxon>
        <taxon>Lactobacillaceae</taxon>
        <taxon>Lactobacillus</taxon>
    </lineage>
</organism>
<evidence type="ECO:0000313" key="9">
    <source>
        <dbReference type="Proteomes" id="UP000051931"/>
    </source>
</evidence>
<dbReference type="Pfam" id="PF13520">
    <property type="entry name" value="AA_permease_2"/>
    <property type="match status" value="1"/>
</dbReference>
<feature type="transmembrane region" description="Helical" evidence="7">
    <location>
        <begin position="39"/>
        <end position="62"/>
    </location>
</feature>
<dbReference type="PANTHER" id="PTHR42770:SF15">
    <property type="entry name" value="GLUTAMATE_GAMMA-AMINOBUTYRATE ANTIPORTER-RELATED"/>
    <property type="match status" value="1"/>
</dbReference>
<dbReference type="PATRIC" id="fig|1122152.4.peg.48"/>
<dbReference type="STRING" id="1122152.GCA_000425905_00638"/>
<feature type="transmembrane region" description="Helical" evidence="7">
    <location>
        <begin position="314"/>
        <end position="339"/>
    </location>
</feature>
<dbReference type="InterPro" id="IPR002293">
    <property type="entry name" value="AA/rel_permease1"/>
</dbReference>
<dbReference type="PIRSF" id="PIRSF006060">
    <property type="entry name" value="AA_transporter"/>
    <property type="match status" value="1"/>
</dbReference>
<keyword evidence="6 7" id="KW-0472">Membrane</keyword>
<reference evidence="8 9" key="1">
    <citation type="journal article" date="2015" name="Genome Announc.">
        <title>Expanding the biotechnology potential of lactobacilli through comparative genomics of 213 strains and associated genera.</title>
        <authorList>
            <person name="Sun Z."/>
            <person name="Harris H.M."/>
            <person name="McCann A."/>
            <person name="Guo C."/>
            <person name="Argimon S."/>
            <person name="Zhang W."/>
            <person name="Yang X."/>
            <person name="Jeffery I.B."/>
            <person name="Cooney J.C."/>
            <person name="Kagawa T.F."/>
            <person name="Liu W."/>
            <person name="Song Y."/>
            <person name="Salvetti E."/>
            <person name="Wrobel A."/>
            <person name="Rasinkangas P."/>
            <person name="Parkhill J."/>
            <person name="Rea M.C."/>
            <person name="O'Sullivan O."/>
            <person name="Ritari J."/>
            <person name="Douillard F.P."/>
            <person name="Paul Ross R."/>
            <person name="Yang R."/>
            <person name="Briner A.E."/>
            <person name="Felis G.E."/>
            <person name="de Vos W.M."/>
            <person name="Barrangou R."/>
            <person name="Klaenhammer T.R."/>
            <person name="Caufield P.W."/>
            <person name="Cui Y."/>
            <person name="Zhang H."/>
            <person name="O'Toole P.W."/>
        </authorList>
    </citation>
    <scope>NUCLEOTIDE SEQUENCE [LARGE SCALE GENOMIC DNA]</scope>
    <source>
        <strain evidence="8 9">DSM 15354</strain>
    </source>
</reference>
<sequence length="492" mass="54387">MNDKQKKIGLFSLIMMIFSSIFGFANMPVAFLQMGYASIPWFILAAILFFLPVAMMIAEYGAAFKDDRGGMYAWLKDAIGEKWAFIGTFIWLSSWIIWLLTISSKVFIPFSALIFGKDMTQTWAFGPFNATQVIGILAILWMIFVTFAASHGAEVISKVSSIGGYFVTSMIFVFIIGSIITLIAGHGHISQALTAKSLLVSPNPEFQTPVATISFVVYAVFAYAGMEALGGIIESVKEPEKTFPKGMLISSLLIAAGYSIMILLWGISVNWNKVLNSNSVNLGNITYVMMGHLGYYLGQTLGLGTATSLLLQSIFIRFVGLGMFLAYVGSFFILIYSPIKSFILGSKHLWSEKMTRLNKVGVPAHAMWMQAALVCVLLFLIAFGGGEAKTFYTILTDMSNVATSFPYLFLIAAFPVFKKKHQNLPFEVFKNPKFTNLVVIISFLVVLFGIIFTCVQPFLQGDFVTGFWTIIGPIFFGSLAYAIYARAEKKQK</sequence>
<protein>
    <submittedName>
        <fullName evidence="8">Amino acid permease</fullName>
    </submittedName>
</protein>
<comment type="caution">
    <text evidence="8">The sequence shown here is derived from an EMBL/GenBank/DDBJ whole genome shotgun (WGS) entry which is preliminary data.</text>
</comment>
<dbReference type="NCBIfam" id="NF011775">
    <property type="entry name" value="PRK15238.1"/>
    <property type="match status" value="1"/>
</dbReference>
<evidence type="ECO:0000313" key="8">
    <source>
        <dbReference type="EMBL" id="KRL63801.1"/>
    </source>
</evidence>
<evidence type="ECO:0000256" key="3">
    <source>
        <dbReference type="ARBA" id="ARBA00022475"/>
    </source>
</evidence>
<keyword evidence="3" id="KW-1003">Cell membrane</keyword>
<gene>
    <name evidence="8" type="ORF">FC23_GL000048</name>
</gene>
<dbReference type="OrthoDB" id="92719at2"/>
<dbReference type="Gene3D" id="1.20.1740.10">
    <property type="entry name" value="Amino acid/polyamine transporter I"/>
    <property type="match status" value="1"/>
</dbReference>
<keyword evidence="9" id="KW-1185">Reference proteome</keyword>
<feature type="transmembrane region" description="Helical" evidence="7">
    <location>
        <begin position="206"/>
        <end position="226"/>
    </location>
</feature>
<feature type="transmembrane region" description="Helical" evidence="7">
    <location>
        <begin position="465"/>
        <end position="484"/>
    </location>
</feature>
<feature type="transmembrane region" description="Helical" evidence="7">
    <location>
        <begin position="247"/>
        <end position="267"/>
    </location>
</feature>
<dbReference type="AlphaFoldDB" id="A0A0R1S5A3"/>
<proteinExistence type="predicted"/>
<keyword evidence="5 7" id="KW-1133">Transmembrane helix</keyword>
<name>A0A0R1S5A3_9LACO</name>
<feature type="transmembrane region" description="Helical" evidence="7">
    <location>
        <begin position="128"/>
        <end position="150"/>
    </location>
</feature>
<feature type="transmembrane region" description="Helical" evidence="7">
    <location>
        <begin position="83"/>
        <end position="108"/>
    </location>
</feature>
<dbReference type="eggNOG" id="COG0531">
    <property type="taxonomic scope" value="Bacteria"/>
</dbReference>
<feature type="transmembrane region" description="Helical" evidence="7">
    <location>
        <begin position="398"/>
        <end position="417"/>
    </location>
</feature>
<feature type="transmembrane region" description="Helical" evidence="7">
    <location>
        <begin position="437"/>
        <end position="459"/>
    </location>
</feature>
<comment type="subcellular location">
    <subcellularLocation>
        <location evidence="1">Cell membrane</location>
        <topology evidence="1">Multi-pass membrane protein</topology>
    </subcellularLocation>
</comment>
<dbReference type="EMBL" id="AZFB01000001">
    <property type="protein sequence ID" value="KRL63801.1"/>
    <property type="molecule type" value="Genomic_DNA"/>
</dbReference>
<feature type="transmembrane region" description="Helical" evidence="7">
    <location>
        <begin position="360"/>
        <end position="386"/>
    </location>
</feature>